<dbReference type="PANTHER" id="PTHR10151:SF114">
    <property type="entry name" value="ECTONUCLEOTIDE PYROPHOSPHATASE_PHOSPHODIESTERASE C27A7.3"/>
    <property type="match status" value="1"/>
</dbReference>
<dbReference type="CDD" id="cd16018">
    <property type="entry name" value="Enpp"/>
    <property type="match status" value="1"/>
</dbReference>
<reference evidence="1 2" key="1">
    <citation type="submission" date="2024-05" db="EMBL/GenBank/DDBJ databases">
        <authorList>
            <person name="Wallberg A."/>
        </authorList>
    </citation>
    <scope>NUCLEOTIDE SEQUENCE [LARGE SCALE GENOMIC DNA]</scope>
</reference>
<comment type="caution">
    <text evidence="1">The sequence shown here is derived from an EMBL/GenBank/DDBJ whole genome shotgun (WGS) entry which is preliminary data.</text>
</comment>
<gene>
    <name evidence="1" type="ORF">MNOR_LOCUS25671</name>
</gene>
<accession>A0AAV2RIH2</accession>
<sequence length="328" mass="38065">EENTLLLLGIDGLRYDFITPELTPALYHLAKCGVQSEGLISVYPSSTFPNMYSIATGLYSESHGLVDNKMFDPELNSTFSPGSRESYNSHWYQGEPIWSTVTRQRKRSAAYFWVGSDVVGQENPPTEWKKYDSNETDFSIRVRKIMDWLTLPAEEHISFITAYFKEPDYTAHKFGPFSKEMNTTLQYVDRQVDDLMKFMFEKNLLNCVDIIVVSDHGMTTLKDKVEIELDKDHVESSFLWTTGRIQLKDKEAEDRLLSQLECKSENLRVSRKEHLPNRYHYRNSERIENLILDPKPSYVVTTKEIVNLHDSHIPKGVHGYNNIEESMQ</sequence>
<feature type="non-terminal residue" evidence="1">
    <location>
        <position position="328"/>
    </location>
</feature>
<feature type="non-terminal residue" evidence="1">
    <location>
        <position position="1"/>
    </location>
</feature>
<keyword evidence="2" id="KW-1185">Reference proteome</keyword>
<dbReference type="Gene3D" id="3.30.1360.180">
    <property type="match status" value="1"/>
</dbReference>
<dbReference type="InterPro" id="IPR017850">
    <property type="entry name" value="Alkaline_phosphatase_core_sf"/>
</dbReference>
<name>A0AAV2RIH2_MEGNR</name>
<dbReference type="Proteomes" id="UP001497623">
    <property type="component" value="Unassembled WGS sequence"/>
</dbReference>
<dbReference type="Gene3D" id="3.40.720.10">
    <property type="entry name" value="Alkaline Phosphatase, subunit A"/>
    <property type="match status" value="1"/>
</dbReference>
<dbReference type="PANTHER" id="PTHR10151">
    <property type="entry name" value="ECTONUCLEOTIDE PYROPHOSPHATASE/PHOSPHODIESTERASE"/>
    <property type="match status" value="1"/>
</dbReference>
<dbReference type="SUPFAM" id="SSF53649">
    <property type="entry name" value="Alkaline phosphatase-like"/>
    <property type="match status" value="1"/>
</dbReference>
<evidence type="ECO:0000313" key="2">
    <source>
        <dbReference type="Proteomes" id="UP001497623"/>
    </source>
</evidence>
<dbReference type="AlphaFoldDB" id="A0AAV2RIH2"/>
<protein>
    <submittedName>
        <fullName evidence="1">Uncharacterized protein</fullName>
    </submittedName>
</protein>
<dbReference type="InterPro" id="IPR002591">
    <property type="entry name" value="Phosphodiest/P_Trfase"/>
</dbReference>
<evidence type="ECO:0000313" key="1">
    <source>
        <dbReference type="EMBL" id="CAL4126712.1"/>
    </source>
</evidence>
<organism evidence="1 2">
    <name type="scientific">Meganyctiphanes norvegica</name>
    <name type="common">Northern krill</name>
    <name type="synonym">Thysanopoda norvegica</name>
    <dbReference type="NCBI Taxonomy" id="48144"/>
    <lineage>
        <taxon>Eukaryota</taxon>
        <taxon>Metazoa</taxon>
        <taxon>Ecdysozoa</taxon>
        <taxon>Arthropoda</taxon>
        <taxon>Crustacea</taxon>
        <taxon>Multicrustacea</taxon>
        <taxon>Malacostraca</taxon>
        <taxon>Eumalacostraca</taxon>
        <taxon>Eucarida</taxon>
        <taxon>Euphausiacea</taxon>
        <taxon>Euphausiidae</taxon>
        <taxon>Meganyctiphanes</taxon>
    </lineage>
</organism>
<dbReference type="EMBL" id="CAXKWB010024785">
    <property type="protein sequence ID" value="CAL4126712.1"/>
    <property type="molecule type" value="Genomic_DNA"/>
</dbReference>
<dbReference type="Pfam" id="PF01663">
    <property type="entry name" value="Phosphodiest"/>
    <property type="match status" value="1"/>
</dbReference>
<proteinExistence type="predicted"/>